<keyword evidence="4" id="KW-1133">Transmembrane helix</keyword>
<evidence type="ECO:0000259" key="8">
    <source>
        <dbReference type="Pfam" id="PF07714"/>
    </source>
</evidence>
<dbReference type="GO" id="GO:0016020">
    <property type="term" value="C:membrane"/>
    <property type="evidence" value="ECO:0007669"/>
    <property type="project" value="UniProtKB-SubCell"/>
</dbReference>
<dbReference type="InterPro" id="IPR011009">
    <property type="entry name" value="Kinase-like_dom_sf"/>
</dbReference>
<dbReference type="PROSITE" id="PS00107">
    <property type="entry name" value="PROTEIN_KINASE_ATP"/>
    <property type="match status" value="1"/>
</dbReference>
<dbReference type="InterPro" id="IPR017441">
    <property type="entry name" value="Protein_kinase_ATP_BS"/>
</dbReference>
<keyword evidence="6" id="KW-0547">Nucleotide-binding</keyword>
<reference evidence="10" key="2">
    <citation type="journal article" date="2008" name="Nucleic Acids Res.">
        <title>The rice annotation project database (RAP-DB): 2008 update.</title>
        <authorList>
            <consortium name="The rice annotation project (RAP)"/>
        </authorList>
    </citation>
    <scope>GENOME REANNOTATION</scope>
    <source>
        <strain evidence="10">cv. Nipponbare</strain>
    </source>
</reference>
<dbReference type="Pfam" id="PF07714">
    <property type="entry name" value="PK_Tyr_Ser-Thr"/>
    <property type="match status" value="1"/>
</dbReference>
<protein>
    <recommendedName>
        <fullName evidence="8">Serine-threonine/tyrosine-protein kinase catalytic domain-containing protein</fullName>
    </recommendedName>
</protein>
<evidence type="ECO:0000256" key="4">
    <source>
        <dbReference type="ARBA" id="ARBA00022989"/>
    </source>
</evidence>
<dbReference type="SUPFAM" id="SSF56112">
    <property type="entry name" value="Protein kinase-like (PK-like)"/>
    <property type="match status" value="1"/>
</dbReference>
<evidence type="ECO:0000313" key="10">
    <source>
        <dbReference type="Proteomes" id="UP000000763"/>
    </source>
</evidence>
<organism evidence="9 10">
    <name type="scientific">Oryza sativa subsp. japonica</name>
    <name type="common">Rice</name>
    <dbReference type="NCBI Taxonomy" id="39947"/>
    <lineage>
        <taxon>Eukaryota</taxon>
        <taxon>Viridiplantae</taxon>
        <taxon>Streptophyta</taxon>
        <taxon>Embryophyta</taxon>
        <taxon>Tracheophyta</taxon>
        <taxon>Spermatophyta</taxon>
        <taxon>Magnoliopsida</taxon>
        <taxon>Liliopsida</taxon>
        <taxon>Poales</taxon>
        <taxon>Poaceae</taxon>
        <taxon>BOP clade</taxon>
        <taxon>Oryzoideae</taxon>
        <taxon>Oryzeae</taxon>
        <taxon>Oryzinae</taxon>
        <taxon>Oryza</taxon>
        <taxon>Oryza sativa</taxon>
    </lineage>
</organism>
<name>Q2R6T0_ORYSJ</name>
<feature type="binding site" evidence="6">
    <location>
        <position position="47"/>
    </location>
    <ligand>
        <name>ATP</name>
        <dbReference type="ChEBI" id="CHEBI:30616"/>
    </ligand>
</feature>
<evidence type="ECO:0000256" key="3">
    <source>
        <dbReference type="ARBA" id="ARBA00022729"/>
    </source>
</evidence>
<reference evidence="10" key="1">
    <citation type="journal article" date="2005" name="Nature">
        <title>The map-based sequence of the rice genome.</title>
        <authorList>
            <consortium name="International rice genome sequencing project (IRGSP)"/>
            <person name="Matsumoto T."/>
            <person name="Wu J."/>
            <person name="Kanamori H."/>
            <person name="Katayose Y."/>
            <person name="Fujisawa M."/>
            <person name="Namiki N."/>
            <person name="Mizuno H."/>
            <person name="Yamamoto K."/>
            <person name="Antonio B.A."/>
            <person name="Baba T."/>
            <person name="Sakata K."/>
            <person name="Nagamura Y."/>
            <person name="Aoki H."/>
            <person name="Arikawa K."/>
            <person name="Arita K."/>
            <person name="Bito T."/>
            <person name="Chiden Y."/>
            <person name="Fujitsuka N."/>
            <person name="Fukunaka R."/>
            <person name="Hamada M."/>
            <person name="Harada C."/>
            <person name="Hayashi A."/>
            <person name="Hijishita S."/>
            <person name="Honda M."/>
            <person name="Hosokawa S."/>
            <person name="Ichikawa Y."/>
            <person name="Idonuma A."/>
            <person name="Iijima M."/>
            <person name="Ikeda M."/>
            <person name="Ikeno M."/>
            <person name="Ito K."/>
            <person name="Ito S."/>
            <person name="Ito T."/>
            <person name="Ito Y."/>
            <person name="Ito Y."/>
            <person name="Iwabuchi A."/>
            <person name="Kamiya K."/>
            <person name="Karasawa W."/>
            <person name="Kurita K."/>
            <person name="Katagiri S."/>
            <person name="Kikuta A."/>
            <person name="Kobayashi H."/>
            <person name="Kobayashi N."/>
            <person name="Machita K."/>
            <person name="Maehara T."/>
            <person name="Masukawa M."/>
            <person name="Mizubayashi T."/>
            <person name="Mukai Y."/>
            <person name="Nagasaki H."/>
            <person name="Nagata Y."/>
            <person name="Naito S."/>
            <person name="Nakashima M."/>
            <person name="Nakama Y."/>
            <person name="Nakamichi Y."/>
            <person name="Nakamura M."/>
            <person name="Meguro A."/>
            <person name="Negishi M."/>
            <person name="Ohta I."/>
            <person name="Ohta T."/>
            <person name="Okamoto M."/>
            <person name="Ono N."/>
            <person name="Saji S."/>
            <person name="Sakaguchi M."/>
            <person name="Sakai K."/>
            <person name="Shibata M."/>
            <person name="Shimokawa T."/>
            <person name="Song J."/>
            <person name="Takazaki Y."/>
            <person name="Terasawa K."/>
            <person name="Tsugane M."/>
            <person name="Tsuji K."/>
            <person name="Ueda S."/>
            <person name="Waki K."/>
            <person name="Yamagata H."/>
            <person name="Yamamoto M."/>
            <person name="Yamamoto S."/>
            <person name="Yamane H."/>
            <person name="Yoshiki S."/>
            <person name="Yoshihara R."/>
            <person name="Yukawa K."/>
            <person name="Zhong H."/>
            <person name="Yano M."/>
            <person name="Yuan Q."/>
            <person name="Ouyang S."/>
            <person name="Liu J."/>
            <person name="Jones K.M."/>
            <person name="Gansberger K."/>
            <person name="Moffat K."/>
            <person name="Hill J."/>
            <person name="Bera J."/>
            <person name="Fadrosh D."/>
            <person name="Jin S."/>
            <person name="Johri S."/>
            <person name="Kim M."/>
            <person name="Overton L."/>
            <person name="Reardon M."/>
            <person name="Tsitrin T."/>
            <person name="Vuong H."/>
            <person name="Weaver B."/>
            <person name="Ciecko A."/>
            <person name="Tallon L."/>
            <person name="Jackson J."/>
            <person name="Pai G."/>
            <person name="Aken S.V."/>
            <person name="Utterback T."/>
            <person name="Reidmuller S."/>
            <person name="Feldblyum T."/>
            <person name="Hsiao J."/>
            <person name="Zismann V."/>
            <person name="Iobst S."/>
            <person name="de Vazeille A.R."/>
            <person name="Buell C.R."/>
            <person name="Ying K."/>
            <person name="Li Y."/>
            <person name="Lu T."/>
            <person name="Huang Y."/>
            <person name="Zhao Q."/>
            <person name="Feng Q."/>
            <person name="Zhang L."/>
            <person name="Zhu J."/>
            <person name="Weng Q."/>
            <person name="Mu J."/>
            <person name="Lu Y."/>
            <person name="Fan D."/>
            <person name="Liu Y."/>
            <person name="Guan J."/>
            <person name="Zhang Y."/>
            <person name="Yu S."/>
            <person name="Liu X."/>
            <person name="Zhang Y."/>
            <person name="Hong G."/>
            <person name="Han B."/>
            <person name="Choisne N."/>
            <person name="Demange N."/>
            <person name="Orjeda G."/>
            <person name="Samain S."/>
            <person name="Cattolico L."/>
            <person name="Pelletier E."/>
            <person name="Couloux A."/>
            <person name="Segurens B."/>
            <person name="Wincker P."/>
            <person name="D'Hont A."/>
            <person name="Scarpelli C."/>
            <person name="Weissenbach J."/>
            <person name="Salanoubat M."/>
            <person name="Quetier F."/>
            <person name="Yu Y."/>
            <person name="Kim H.R."/>
            <person name="Rambo T."/>
            <person name="Currie J."/>
            <person name="Collura K."/>
            <person name="Luo M."/>
            <person name="Yang T."/>
            <person name="Ammiraju J.S.S."/>
            <person name="Engler F."/>
            <person name="Soderlund C."/>
            <person name="Wing R.A."/>
            <person name="Palmer L.E."/>
            <person name="de la Bastide M."/>
            <person name="Spiegel L."/>
            <person name="Nascimento L."/>
            <person name="Zutavern T."/>
            <person name="O'Shaughnessy A."/>
            <person name="Dike S."/>
            <person name="Dedhia N."/>
            <person name="Preston R."/>
            <person name="Balija V."/>
            <person name="McCombie W.R."/>
            <person name="Chow T."/>
            <person name="Chen H."/>
            <person name="Chung M."/>
            <person name="Chen C."/>
            <person name="Shaw J."/>
            <person name="Wu H."/>
            <person name="Hsiao K."/>
            <person name="Chao Y."/>
            <person name="Chu M."/>
            <person name="Cheng C."/>
            <person name="Hour A."/>
            <person name="Lee P."/>
            <person name="Lin S."/>
            <person name="Lin Y."/>
            <person name="Liou J."/>
            <person name="Liu S."/>
            <person name="Hsing Y."/>
            <person name="Raghuvanshi S."/>
            <person name="Mohanty A."/>
            <person name="Bharti A.K."/>
            <person name="Gaur A."/>
            <person name="Gupta V."/>
            <person name="Kumar D."/>
            <person name="Ravi V."/>
            <person name="Vij S."/>
            <person name="Kapur A."/>
            <person name="Khurana P."/>
            <person name="Khurana P."/>
            <person name="Khurana J.P."/>
            <person name="Tyagi A.K."/>
            <person name="Gaikwad K."/>
            <person name="Singh A."/>
            <person name="Dalal V."/>
            <person name="Srivastava S."/>
            <person name="Dixit A."/>
            <person name="Pal A.K."/>
            <person name="Ghazi I.A."/>
            <person name="Yadav M."/>
            <person name="Pandit A."/>
            <person name="Bhargava A."/>
            <person name="Sureshbabu K."/>
            <person name="Batra K."/>
            <person name="Sharma T.R."/>
            <person name="Mohapatra T."/>
            <person name="Singh N.K."/>
            <person name="Messing J."/>
            <person name="Nelson A.B."/>
            <person name="Fuks G."/>
            <person name="Kavchok S."/>
            <person name="Keizer G."/>
            <person name="Linton E."/>
            <person name="Llaca V."/>
            <person name="Song R."/>
            <person name="Tanyolac B."/>
            <person name="Young S."/>
            <person name="Ho-Il K."/>
            <person name="Hahn J.H."/>
            <person name="Sangsakoo G."/>
            <person name="Vanavichit A."/>
            <person name="de Mattos Luiz.A.T."/>
            <person name="Zimmer P.D."/>
            <person name="Malone G."/>
            <person name="Dellagostin O."/>
            <person name="de Oliveira A.C."/>
            <person name="Bevan M."/>
            <person name="Bancroft I."/>
            <person name="Minx P."/>
            <person name="Cordum H."/>
            <person name="Wilson R."/>
            <person name="Cheng Z."/>
            <person name="Jin W."/>
            <person name="Jiang J."/>
            <person name="Leong S.A."/>
            <person name="Iwama H."/>
            <person name="Gojobori T."/>
            <person name="Itoh T."/>
            <person name="Niimura Y."/>
            <person name="Fujii Y."/>
            <person name="Habara T."/>
            <person name="Sakai H."/>
            <person name="Sato Y."/>
            <person name="Wilson G."/>
            <person name="Kumar K."/>
            <person name="McCouch S."/>
            <person name="Juretic N."/>
            <person name="Hoen D."/>
            <person name="Wright S."/>
            <person name="Bruskiewich R."/>
            <person name="Bureau T."/>
            <person name="Miyao A."/>
            <person name="Hirochika H."/>
            <person name="Nishikawa T."/>
            <person name="Kadowaki K."/>
            <person name="Sugiura M."/>
            <person name="Burr B."/>
            <person name="Sasaki T."/>
        </authorList>
    </citation>
    <scope>NUCLEOTIDE SEQUENCE [LARGE SCALE GENOMIC DNA]</scope>
    <source>
        <strain evidence="10">cv. Nipponbare</strain>
    </source>
</reference>
<dbReference type="Proteomes" id="UP000000763">
    <property type="component" value="Chromosome 11"/>
</dbReference>
<dbReference type="PANTHER" id="PTHR47974:SF9">
    <property type="entry name" value="RECEPTOR-LIKE SERINE_THREONINE-PROTEIN KINASE"/>
    <property type="match status" value="1"/>
</dbReference>
<sequence length="466" mass="51050">MAHEKPIRFTPRQLAGFTRGYSARLGAGGFGTVYGGALPNGLGVAVKVLRSGMGRRSEEQFMAEVGTIGRTHHINLVRLFGFCFDAAVRTLVYEFMGDGALDAYLFDRTRAVGDSDGLRSPPSSSLWAEAAQRVGEELVVAVAEDGEAGGDVRLVAAERAAEDRGGVAMEGAAERQAKTRRGSGGEAMEGGEVGGGGGELMEGARGGERIGISGGRFKDSTPTLNEITDDTTHMALAVSHVGSIQQHGISLTQLWRIHFLKLRAILSDYDRDGQVKLGTYLVRLQKLARRSQVKLGTSTDMEMGMIQAKFPRQWAKKKKKKKKKQTKSCIQKLMQNSRFLRVANFDGLEIGKKLPSEEFIKQLGDLQFLSALTLRGTSYTVSQLIFDHGFHSLTELMVSAENLDRIEIHELALPKLKDLDVVGHGNDFHVEIHGRLVRGIKGEDEKPFKILHVKSRENNKNEDSMS</sequence>
<evidence type="ECO:0000313" key="9">
    <source>
        <dbReference type="EMBL" id="AAX95445.1"/>
    </source>
</evidence>
<comment type="subcellular location">
    <subcellularLocation>
        <location evidence="1">Membrane</location>
        <topology evidence="1">Single-pass membrane protein</topology>
    </subcellularLocation>
</comment>
<evidence type="ECO:0000256" key="5">
    <source>
        <dbReference type="ARBA" id="ARBA00023136"/>
    </source>
</evidence>
<accession>Q2R6T0</accession>
<evidence type="ECO:0000256" key="6">
    <source>
        <dbReference type="PROSITE-ProRule" id="PRU10141"/>
    </source>
</evidence>
<dbReference type="GO" id="GO:0004672">
    <property type="term" value="F:protein kinase activity"/>
    <property type="evidence" value="ECO:0007669"/>
    <property type="project" value="InterPro"/>
</dbReference>
<evidence type="ECO:0000256" key="1">
    <source>
        <dbReference type="ARBA" id="ARBA00004167"/>
    </source>
</evidence>
<evidence type="ECO:0000256" key="2">
    <source>
        <dbReference type="ARBA" id="ARBA00022692"/>
    </source>
</evidence>
<dbReference type="GO" id="GO:0005524">
    <property type="term" value="F:ATP binding"/>
    <property type="evidence" value="ECO:0007669"/>
    <property type="project" value="UniProtKB-UniRule"/>
</dbReference>
<keyword evidence="3" id="KW-0732">Signal</keyword>
<keyword evidence="6" id="KW-0067">ATP-binding</keyword>
<evidence type="ECO:0000256" key="7">
    <source>
        <dbReference type="SAM" id="MobiDB-lite"/>
    </source>
</evidence>
<keyword evidence="2" id="KW-0812">Transmembrane</keyword>
<dbReference type="EMBL" id="AC136501">
    <property type="protein sequence ID" value="AAX95445.1"/>
    <property type="molecule type" value="Genomic_DNA"/>
</dbReference>
<dbReference type="AlphaFoldDB" id="Q2R6T0"/>
<keyword evidence="5" id="KW-0472">Membrane</keyword>
<dbReference type="InterPro" id="IPR001245">
    <property type="entry name" value="Ser-Thr/Tyr_kinase_cat_dom"/>
</dbReference>
<dbReference type="Gene3D" id="3.30.200.20">
    <property type="entry name" value="Phosphorylase Kinase, domain 1"/>
    <property type="match status" value="1"/>
</dbReference>
<dbReference type="PANTHER" id="PTHR47974">
    <property type="entry name" value="OS07G0415500 PROTEIN"/>
    <property type="match status" value="1"/>
</dbReference>
<proteinExistence type="predicted"/>
<feature type="domain" description="Serine-threonine/tyrosine-protein kinase catalytic" evidence="8">
    <location>
        <begin position="23"/>
        <end position="113"/>
    </location>
</feature>
<feature type="compositionally biased region" description="Gly residues" evidence="7">
    <location>
        <begin position="182"/>
        <end position="200"/>
    </location>
</feature>
<feature type="region of interest" description="Disordered" evidence="7">
    <location>
        <begin position="165"/>
        <end position="205"/>
    </location>
</feature>